<keyword evidence="15" id="KW-0539">Nucleus</keyword>
<evidence type="ECO:0000256" key="8">
    <source>
        <dbReference type="ARBA" id="ARBA00022695"/>
    </source>
</evidence>
<dbReference type="HOGENOM" id="CLU_008698_3_0_1"/>
<dbReference type="Proteomes" id="UP000053328">
    <property type="component" value="Unassembled WGS sequence"/>
</dbReference>
<dbReference type="CDD" id="cd00141">
    <property type="entry name" value="NT_POLXc"/>
    <property type="match status" value="1"/>
</dbReference>
<dbReference type="GO" id="GO:0005634">
    <property type="term" value="C:nucleus"/>
    <property type="evidence" value="ECO:0007669"/>
    <property type="project" value="UniProtKB-SubCell"/>
</dbReference>
<evidence type="ECO:0000256" key="9">
    <source>
        <dbReference type="ARBA" id="ARBA00022705"/>
    </source>
</evidence>
<dbReference type="Gene3D" id="3.40.50.10190">
    <property type="entry name" value="BRCT domain"/>
    <property type="match status" value="1"/>
</dbReference>
<dbReference type="InterPro" id="IPR036420">
    <property type="entry name" value="BRCT_dom_sf"/>
</dbReference>
<keyword evidence="11" id="KW-0227">DNA damage</keyword>
<feature type="compositionally biased region" description="Polar residues" evidence="17">
    <location>
        <begin position="27"/>
        <end position="37"/>
    </location>
</feature>
<dbReference type="Pfam" id="PF14792">
    <property type="entry name" value="DNA_pol_B_palm"/>
    <property type="match status" value="1"/>
</dbReference>
<evidence type="ECO:0000256" key="15">
    <source>
        <dbReference type="ARBA" id="ARBA00023242"/>
    </source>
</evidence>
<dbReference type="SUPFAM" id="SSF47802">
    <property type="entry name" value="DNA polymerase beta, N-terminal domain-like"/>
    <property type="match status" value="1"/>
</dbReference>
<keyword evidence="12" id="KW-0239">DNA-directed DNA polymerase</keyword>
<dbReference type="AlphaFoldDB" id="A0A0D2BIM4"/>
<evidence type="ECO:0000256" key="5">
    <source>
        <dbReference type="ARBA" id="ARBA00016513"/>
    </source>
</evidence>
<dbReference type="PRINTS" id="PR00869">
    <property type="entry name" value="DNAPOLX"/>
</dbReference>
<evidence type="ECO:0000256" key="2">
    <source>
        <dbReference type="ARBA" id="ARBA00004123"/>
    </source>
</evidence>
<evidence type="ECO:0000259" key="18">
    <source>
        <dbReference type="PROSITE" id="PS50172"/>
    </source>
</evidence>
<feature type="compositionally biased region" description="Polar residues" evidence="17">
    <location>
        <begin position="96"/>
        <end position="105"/>
    </location>
</feature>
<dbReference type="InterPro" id="IPR037160">
    <property type="entry name" value="DNA_Pol_thumb_sf"/>
</dbReference>
<dbReference type="SUPFAM" id="SSF81585">
    <property type="entry name" value="PsbU/PolX domain-like"/>
    <property type="match status" value="1"/>
</dbReference>
<dbReference type="EMBL" id="KN847493">
    <property type="protein sequence ID" value="KIW18788.1"/>
    <property type="molecule type" value="Genomic_DNA"/>
</dbReference>
<dbReference type="InterPro" id="IPR043519">
    <property type="entry name" value="NT_sf"/>
</dbReference>
<dbReference type="PANTHER" id="PTHR11276:SF28">
    <property type="entry name" value="DNA POLYMERASE LAMBDA"/>
    <property type="match status" value="1"/>
</dbReference>
<evidence type="ECO:0000256" key="10">
    <source>
        <dbReference type="ARBA" id="ARBA00022723"/>
    </source>
</evidence>
<dbReference type="InterPro" id="IPR001357">
    <property type="entry name" value="BRCT_dom"/>
</dbReference>
<evidence type="ECO:0000313" key="20">
    <source>
        <dbReference type="Proteomes" id="UP000053328"/>
    </source>
</evidence>
<evidence type="ECO:0000256" key="16">
    <source>
        <dbReference type="ARBA" id="ARBA00049244"/>
    </source>
</evidence>
<dbReference type="CDD" id="cd00027">
    <property type="entry name" value="BRCT"/>
    <property type="match status" value="1"/>
</dbReference>
<dbReference type="Pfam" id="PF14716">
    <property type="entry name" value="HHH_8"/>
    <property type="match status" value="1"/>
</dbReference>
<dbReference type="EC" id="2.7.7.7" evidence="4"/>
<accession>A0A0D2BIM4</accession>
<evidence type="ECO:0000256" key="11">
    <source>
        <dbReference type="ARBA" id="ARBA00022763"/>
    </source>
</evidence>
<keyword evidence="14" id="KW-0456">Lyase</keyword>
<dbReference type="InterPro" id="IPR028207">
    <property type="entry name" value="DNA_pol_B_palm_palm"/>
</dbReference>
<dbReference type="FunFam" id="1.10.150.20:FF:000010">
    <property type="entry name" value="DNA polymerase lambda"/>
    <property type="match status" value="1"/>
</dbReference>
<dbReference type="InterPro" id="IPR029398">
    <property type="entry name" value="PolB_thumb"/>
</dbReference>
<evidence type="ECO:0000256" key="3">
    <source>
        <dbReference type="ARBA" id="ARBA00008323"/>
    </source>
</evidence>
<dbReference type="Gene3D" id="1.10.150.20">
    <property type="entry name" value="5' to 3' exonuclease, C-terminal subdomain"/>
    <property type="match status" value="1"/>
</dbReference>
<dbReference type="InterPro" id="IPR002008">
    <property type="entry name" value="DNA_pol_X_beta-like"/>
</dbReference>
<dbReference type="PRINTS" id="PR00870">
    <property type="entry name" value="DNAPOLXBETA"/>
</dbReference>
<dbReference type="InterPro" id="IPR018944">
    <property type="entry name" value="DNA_pol_lambd_fingers_domain"/>
</dbReference>
<dbReference type="RefSeq" id="XP_016239004.1">
    <property type="nucleotide sequence ID" value="XM_016377434.1"/>
</dbReference>
<dbReference type="Gene3D" id="3.30.210.10">
    <property type="entry name" value="DNA polymerase, thumb domain"/>
    <property type="match status" value="1"/>
</dbReference>
<dbReference type="PANTHER" id="PTHR11276">
    <property type="entry name" value="DNA POLYMERASE TYPE-X FAMILY MEMBER"/>
    <property type="match status" value="1"/>
</dbReference>
<dbReference type="GeneID" id="27330160"/>
<sequence>MASYPKKEEKARFFEDLYRLDDLISGDESQNEPSNVSCEVHHAAQPARSREQTQQNDGHHSSNRSRHISKVQGKKRLHEGLSQSAPIMIDDENVSDVESSPSLGQAPTKKTKTEVGAKGTVKPPKASVKEMERNSTNISNLKQLKRKVPKSMNLTFVPTELQFFEGFVFYFVPNNDDNPVRRIRIYKSVLLGAEWVHEWYDDVTHIIVDHSYTMTEVADSFPSGKVPECPAIVLEDWLVQSFSLKQPQNVNRKQFLVPGFERRQHDHVEAPPTANMDLTRPKTPMRPKPQLKKSDITPSKSPFAGEPKADRASTRADDQLRVAIQAVKDIGCLSMKPSFDNASESQHQDEQDLALAILRQDDKMRKQNAGYQCMEKHGSGTSDTNPNKRTIENLQELATLYDRKGDHWRTTAFRKAIGALKTQEELIRTKEQAMSLNAIGESIAGMIEEFVSKDRIRRLDESQKDPRDQTLELFMGIYGVGAQTAASWYSQGHRTLNDIRRKVKLTPCQLVGLEHYDDLQQRIPRDEVAHHATIVRKALRAADRGLQLIVGGSFRRGKADCGDIDCIITKEGADIRHIRTLMLGTVIPKLTEQGFLKVALATGTGEDAAKWHGCSALPGIEIWRRIDLLFVPWAELGAALIYFTGDDIFNRSMRLLASKKGMRLNQQGLYKDVLRGRGRERFTEGQLVEGQDEKRIFDILGVPYWRPEDRQIG</sequence>
<dbReference type="InterPro" id="IPR002054">
    <property type="entry name" value="DNA-dir_DNA_pol_X"/>
</dbReference>
<evidence type="ECO:0000256" key="6">
    <source>
        <dbReference type="ARBA" id="ARBA00022634"/>
    </source>
</evidence>
<comment type="similarity">
    <text evidence="3">Belongs to the DNA polymerase type-X family.</text>
</comment>
<evidence type="ECO:0000256" key="7">
    <source>
        <dbReference type="ARBA" id="ARBA00022679"/>
    </source>
</evidence>
<organism evidence="19 20">
    <name type="scientific">Exophiala spinifera</name>
    <dbReference type="NCBI Taxonomy" id="91928"/>
    <lineage>
        <taxon>Eukaryota</taxon>
        <taxon>Fungi</taxon>
        <taxon>Dikarya</taxon>
        <taxon>Ascomycota</taxon>
        <taxon>Pezizomycotina</taxon>
        <taxon>Eurotiomycetes</taxon>
        <taxon>Chaetothyriomycetidae</taxon>
        <taxon>Chaetothyriales</taxon>
        <taxon>Herpotrichiellaceae</taxon>
        <taxon>Exophiala</taxon>
    </lineage>
</organism>
<dbReference type="GO" id="GO:0006303">
    <property type="term" value="P:double-strand break repair via nonhomologous end joining"/>
    <property type="evidence" value="ECO:0007669"/>
    <property type="project" value="TreeGrafter"/>
</dbReference>
<dbReference type="GO" id="GO:0003677">
    <property type="term" value="F:DNA binding"/>
    <property type="evidence" value="ECO:0007669"/>
    <property type="project" value="InterPro"/>
</dbReference>
<dbReference type="Gene3D" id="3.30.460.10">
    <property type="entry name" value="Beta Polymerase, domain 2"/>
    <property type="match status" value="1"/>
</dbReference>
<evidence type="ECO:0000256" key="17">
    <source>
        <dbReference type="SAM" id="MobiDB-lite"/>
    </source>
</evidence>
<keyword evidence="7" id="KW-0808">Transferase</keyword>
<dbReference type="FunFam" id="1.10.150.110:FF:000005">
    <property type="entry name" value="DNA polymerase POL4"/>
    <property type="match status" value="1"/>
</dbReference>
<keyword evidence="10" id="KW-0479">Metal-binding</keyword>
<evidence type="ECO:0000313" key="19">
    <source>
        <dbReference type="EMBL" id="KIW18788.1"/>
    </source>
</evidence>
<dbReference type="STRING" id="91928.A0A0D2BIM4"/>
<name>A0A0D2BIM4_9EURO</name>
<keyword evidence="20" id="KW-1185">Reference proteome</keyword>
<reference evidence="19 20" key="1">
    <citation type="submission" date="2015-01" db="EMBL/GenBank/DDBJ databases">
        <title>The Genome Sequence of Exophiala spinifera CBS89968.</title>
        <authorList>
            <consortium name="The Broad Institute Genomics Platform"/>
            <person name="Cuomo C."/>
            <person name="de Hoog S."/>
            <person name="Gorbushina A."/>
            <person name="Stielow B."/>
            <person name="Teixiera M."/>
            <person name="Abouelleil A."/>
            <person name="Chapman S.B."/>
            <person name="Priest M."/>
            <person name="Young S.K."/>
            <person name="Wortman J."/>
            <person name="Nusbaum C."/>
            <person name="Birren B."/>
        </authorList>
    </citation>
    <scope>NUCLEOTIDE SEQUENCE [LARGE SCALE GENOMIC DNA]</scope>
    <source>
        <strain evidence="19 20">CBS 89968</strain>
    </source>
</reference>
<dbReference type="GO" id="GO:0003887">
    <property type="term" value="F:DNA-directed DNA polymerase activity"/>
    <property type="evidence" value="ECO:0007669"/>
    <property type="project" value="UniProtKB-KW"/>
</dbReference>
<evidence type="ECO:0000256" key="12">
    <source>
        <dbReference type="ARBA" id="ARBA00022932"/>
    </source>
</evidence>
<keyword evidence="6" id="KW-0237">DNA synthesis</keyword>
<evidence type="ECO:0000256" key="1">
    <source>
        <dbReference type="ARBA" id="ARBA00001936"/>
    </source>
</evidence>
<keyword evidence="8" id="KW-0548">Nucleotidyltransferase</keyword>
<evidence type="ECO:0000256" key="14">
    <source>
        <dbReference type="ARBA" id="ARBA00023239"/>
    </source>
</evidence>
<dbReference type="Pfam" id="PF10391">
    <property type="entry name" value="DNA_pol_lambd_f"/>
    <property type="match status" value="1"/>
</dbReference>
<comment type="catalytic activity">
    <reaction evidence="16">
        <text>DNA(n) + a 2'-deoxyribonucleoside 5'-triphosphate = DNA(n+1) + diphosphate</text>
        <dbReference type="Rhea" id="RHEA:22508"/>
        <dbReference type="Rhea" id="RHEA-COMP:17339"/>
        <dbReference type="Rhea" id="RHEA-COMP:17340"/>
        <dbReference type="ChEBI" id="CHEBI:33019"/>
        <dbReference type="ChEBI" id="CHEBI:61560"/>
        <dbReference type="ChEBI" id="CHEBI:173112"/>
        <dbReference type="EC" id="2.7.7.7"/>
    </reaction>
</comment>
<feature type="region of interest" description="Disordered" evidence="17">
    <location>
        <begin position="262"/>
        <end position="316"/>
    </location>
</feature>
<evidence type="ECO:0000256" key="4">
    <source>
        <dbReference type="ARBA" id="ARBA00012417"/>
    </source>
</evidence>
<dbReference type="GO" id="GO:0016829">
    <property type="term" value="F:lyase activity"/>
    <property type="evidence" value="ECO:0007669"/>
    <property type="project" value="UniProtKB-KW"/>
</dbReference>
<dbReference type="Pfam" id="PF14791">
    <property type="entry name" value="DNA_pol_B_thumb"/>
    <property type="match status" value="1"/>
</dbReference>
<dbReference type="PROSITE" id="PS50172">
    <property type="entry name" value="BRCT"/>
    <property type="match status" value="1"/>
</dbReference>
<evidence type="ECO:0000256" key="13">
    <source>
        <dbReference type="ARBA" id="ARBA00023204"/>
    </source>
</evidence>
<keyword evidence="9" id="KW-0235">DNA replication</keyword>
<gene>
    <name evidence="19" type="ORF">PV08_03077</name>
</gene>
<dbReference type="SUPFAM" id="SSF81301">
    <property type="entry name" value="Nucleotidyltransferase"/>
    <property type="match status" value="1"/>
</dbReference>
<feature type="compositionally biased region" description="Basic residues" evidence="17">
    <location>
        <begin position="61"/>
        <end position="77"/>
    </location>
</feature>
<dbReference type="GO" id="GO:0046872">
    <property type="term" value="F:metal ion binding"/>
    <property type="evidence" value="ECO:0007669"/>
    <property type="project" value="UniProtKB-KW"/>
</dbReference>
<dbReference type="InterPro" id="IPR022312">
    <property type="entry name" value="DNA_pol_X"/>
</dbReference>
<keyword evidence="13" id="KW-0234">DNA repair</keyword>
<dbReference type="InterPro" id="IPR010996">
    <property type="entry name" value="HHH_MUS81"/>
</dbReference>
<protein>
    <recommendedName>
        <fullName evidence="5">DNA polymerase lambda</fullName>
        <ecNumber evidence="4">2.7.7.7</ecNumber>
    </recommendedName>
</protein>
<dbReference type="InterPro" id="IPR027421">
    <property type="entry name" value="DNA_pol_lamdba_lyase_dom_sf"/>
</dbReference>
<dbReference type="VEuPathDB" id="FungiDB:PV08_03077"/>
<proteinExistence type="inferred from homology"/>
<comment type="cofactor">
    <cofactor evidence="1">
        <name>Mn(2+)</name>
        <dbReference type="ChEBI" id="CHEBI:29035"/>
    </cofactor>
</comment>
<dbReference type="Gene3D" id="1.10.150.110">
    <property type="entry name" value="DNA polymerase beta, N-terminal domain-like"/>
    <property type="match status" value="1"/>
</dbReference>
<comment type="subcellular location">
    <subcellularLocation>
        <location evidence="2">Nucleus</location>
    </subcellularLocation>
</comment>
<dbReference type="SMART" id="SM00483">
    <property type="entry name" value="POLXc"/>
    <property type="match status" value="1"/>
</dbReference>
<dbReference type="OrthoDB" id="205514at2759"/>
<feature type="domain" description="BRCT" evidence="18">
    <location>
        <begin position="159"/>
        <end position="255"/>
    </location>
</feature>
<dbReference type="FunFam" id="3.30.210.10:FF:000001">
    <property type="entry name" value="DNA polymerase lambda"/>
    <property type="match status" value="1"/>
</dbReference>
<dbReference type="SUPFAM" id="SSF52113">
    <property type="entry name" value="BRCT domain"/>
    <property type="match status" value="1"/>
</dbReference>
<feature type="compositionally biased region" description="Basic and acidic residues" evidence="17">
    <location>
        <begin position="307"/>
        <end position="316"/>
    </location>
</feature>
<feature type="region of interest" description="Disordered" evidence="17">
    <location>
        <begin position="25"/>
        <end position="134"/>
    </location>
</feature>